<dbReference type="Proteomes" id="UP000245461">
    <property type="component" value="Unassembled WGS sequence"/>
</dbReference>
<dbReference type="Pfam" id="PF06974">
    <property type="entry name" value="WS_DGAT_C"/>
    <property type="match status" value="1"/>
</dbReference>
<evidence type="ECO:0000256" key="10">
    <source>
        <dbReference type="ARBA" id="ARBA00048109"/>
    </source>
</evidence>
<dbReference type="AlphaFoldDB" id="A0A317DZC2"/>
<reference evidence="13 14" key="1">
    <citation type="submission" date="2018-05" db="EMBL/GenBank/DDBJ databases">
        <title>Zavarzinia sp. HR-AS.</title>
        <authorList>
            <person name="Lee Y."/>
            <person name="Jeon C.O."/>
        </authorList>
    </citation>
    <scope>NUCLEOTIDE SEQUENCE [LARGE SCALE GENOMIC DNA]</scope>
    <source>
        <strain evidence="13 14">HR-AS</strain>
    </source>
</reference>
<evidence type="ECO:0000259" key="11">
    <source>
        <dbReference type="Pfam" id="PF03007"/>
    </source>
</evidence>
<evidence type="ECO:0000259" key="12">
    <source>
        <dbReference type="Pfam" id="PF06974"/>
    </source>
</evidence>
<evidence type="ECO:0000313" key="13">
    <source>
        <dbReference type="EMBL" id="PWR20137.1"/>
    </source>
</evidence>
<evidence type="ECO:0000256" key="6">
    <source>
        <dbReference type="ARBA" id="ARBA00022679"/>
    </source>
</evidence>
<dbReference type="EMBL" id="QGLE01000010">
    <property type="protein sequence ID" value="PWR20137.1"/>
    <property type="molecule type" value="Genomic_DNA"/>
</dbReference>
<dbReference type="UniPathway" id="UPA00282"/>
<evidence type="ECO:0000256" key="4">
    <source>
        <dbReference type="ARBA" id="ARBA00013244"/>
    </source>
</evidence>
<dbReference type="GO" id="GO:0071731">
    <property type="term" value="P:response to nitric oxide"/>
    <property type="evidence" value="ECO:0007669"/>
    <property type="project" value="TreeGrafter"/>
</dbReference>
<evidence type="ECO:0000256" key="3">
    <source>
        <dbReference type="ARBA" id="ARBA00009587"/>
    </source>
</evidence>
<dbReference type="InterPro" id="IPR004255">
    <property type="entry name" value="O-acyltransferase_WSD1_N"/>
</dbReference>
<dbReference type="GO" id="GO:0004144">
    <property type="term" value="F:diacylglycerol O-acyltransferase activity"/>
    <property type="evidence" value="ECO:0007669"/>
    <property type="project" value="UniProtKB-EC"/>
</dbReference>
<dbReference type="Pfam" id="PF03007">
    <property type="entry name" value="WS_DGAT_cat"/>
    <property type="match status" value="1"/>
</dbReference>
<dbReference type="InterPro" id="IPR014292">
    <property type="entry name" value="Acyl_transf_WS/DGAT"/>
</dbReference>
<name>A0A317DZC2_9PROT</name>
<dbReference type="PANTHER" id="PTHR31650:SF1">
    <property type="entry name" value="WAX ESTER SYNTHASE_DIACYLGLYCEROL ACYLTRANSFERASE 4-RELATED"/>
    <property type="match status" value="1"/>
</dbReference>
<comment type="catalytic activity">
    <reaction evidence="10">
        <text>an acyl-CoA + a 1,2-diacyl-sn-glycerol = a triacyl-sn-glycerol + CoA</text>
        <dbReference type="Rhea" id="RHEA:10868"/>
        <dbReference type="ChEBI" id="CHEBI:17815"/>
        <dbReference type="ChEBI" id="CHEBI:57287"/>
        <dbReference type="ChEBI" id="CHEBI:58342"/>
        <dbReference type="ChEBI" id="CHEBI:64615"/>
        <dbReference type="EC" id="2.3.1.20"/>
    </reaction>
</comment>
<dbReference type="GO" id="GO:0019432">
    <property type="term" value="P:triglyceride biosynthetic process"/>
    <property type="evidence" value="ECO:0007669"/>
    <property type="project" value="UniProtKB-UniPathway"/>
</dbReference>
<keyword evidence="14" id="KW-1185">Reference proteome</keyword>
<evidence type="ECO:0000256" key="7">
    <source>
        <dbReference type="ARBA" id="ARBA00022798"/>
    </source>
</evidence>
<keyword evidence="6 13" id="KW-0808">Transferase</keyword>
<dbReference type="NCBIfam" id="TIGR02946">
    <property type="entry name" value="acyl_WS_DGAT"/>
    <property type="match status" value="1"/>
</dbReference>
<feature type="domain" description="O-acyltransferase WSD1-like N-terminal" evidence="11">
    <location>
        <begin position="4"/>
        <end position="269"/>
    </location>
</feature>
<comment type="pathway">
    <text evidence="1">Glycerolipid metabolism; triacylglycerol biosynthesis.</text>
</comment>
<dbReference type="GO" id="GO:0051701">
    <property type="term" value="P:biological process involved in interaction with host"/>
    <property type="evidence" value="ECO:0007669"/>
    <property type="project" value="TreeGrafter"/>
</dbReference>
<dbReference type="InterPro" id="IPR009721">
    <property type="entry name" value="O-acyltransferase_WSD1_C"/>
</dbReference>
<dbReference type="GO" id="GO:0001666">
    <property type="term" value="P:response to hypoxia"/>
    <property type="evidence" value="ECO:0007669"/>
    <property type="project" value="TreeGrafter"/>
</dbReference>
<keyword evidence="8" id="KW-0443">Lipid metabolism</keyword>
<gene>
    <name evidence="13" type="ORF">DKG74_15735</name>
</gene>
<dbReference type="GO" id="GO:0006071">
    <property type="term" value="P:glycerol metabolic process"/>
    <property type="evidence" value="ECO:0007669"/>
    <property type="project" value="UniProtKB-KW"/>
</dbReference>
<sequence length="507" mass="55452">MERLSGLDASFLYLETPTNHMHVGGLLILELPEGYRGHIFDEVKALVGGRLHLARAYRRRLQFVPLDIDHPLWIEDADFDLDFHMRHIAVPPPGNNADLMELVARLHSRPLDRSRPLWEFYVIEGLAGGKVAIYTKIHHCCIDGVSGAELMVSLLDFGPEPRNVPPPEQPWVPDRSPNDIEVLARAAVHGIVQPVSMLRRLPKLAGTLLNVGRRALEPGAHLPPAPFQAPRTPFNRALTPHRRFAVRSLPLADVKAVKNLLGCTVNDVVLAICSGTLRRYLDEQGELPERPLVAMCPISVRSEADKGEMSNRVSAMLVSLATDIDDEIERIAAIRESTQGAKESYKAMPADMLRDWSLFAAPLVAARAARLYSRYKIADYHRPVFNVVISNVPGPGFPLYLAGAKLLHTYPVSIPADGVGVNITVQSYTDNIDVGFIADREAVPDVEHMADLMEASLAALKRAAEAREAVAEEKAAAVAARPAPALGAGRIKGTVEEIAGGPRKKAS</sequence>
<evidence type="ECO:0000256" key="1">
    <source>
        <dbReference type="ARBA" id="ARBA00004771"/>
    </source>
</evidence>
<evidence type="ECO:0000256" key="5">
    <source>
        <dbReference type="ARBA" id="ARBA00022516"/>
    </source>
</evidence>
<evidence type="ECO:0000313" key="14">
    <source>
        <dbReference type="Proteomes" id="UP000245461"/>
    </source>
</evidence>
<keyword evidence="7" id="KW-0319">Glycerol metabolism</keyword>
<dbReference type="SUPFAM" id="SSF52777">
    <property type="entry name" value="CoA-dependent acyltransferases"/>
    <property type="match status" value="2"/>
</dbReference>
<feature type="domain" description="O-acyltransferase WSD1 C-terminal" evidence="12">
    <location>
        <begin position="310"/>
        <end position="461"/>
    </location>
</feature>
<organism evidence="13 14">
    <name type="scientific">Zavarzinia aquatilis</name>
    <dbReference type="NCBI Taxonomy" id="2211142"/>
    <lineage>
        <taxon>Bacteria</taxon>
        <taxon>Pseudomonadati</taxon>
        <taxon>Pseudomonadota</taxon>
        <taxon>Alphaproteobacteria</taxon>
        <taxon>Rhodospirillales</taxon>
        <taxon>Zavarziniaceae</taxon>
        <taxon>Zavarzinia</taxon>
    </lineage>
</organism>
<dbReference type="RefSeq" id="WP_109907134.1">
    <property type="nucleotide sequence ID" value="NZ_QGLE01000010.1"/>
</dbReference>
<keyword evidence="9 13" id="KW-0012">Acyltransferase</keyword>
<dbReference type="InterPro" id="IPR045034">
    <property type="entry name" value="O-acyltransferase_WSD1-like"/>
</dbReference>
<evidence type="ECO:0000256" key="2">
    <source>
        <dbReference type="ARBA" id="ARBA00005189"/>
    </source>
</evidence>
<evidence type="ECO:0000256" key="9">
    <source>
        <dbReference type="ARBA" id="ARBA00023315"/>
    </source>
</evidence>
<comment type="caution">
    <text evidence="13">The sequence shown here is derived from an EMBL/GenBank/DDBJ whole genome shotgun (WGS) entry which is preliminary data.</text>
</comment>
<evidence type="ECO:0000256" key="8">
    <source>
        <dbReference type="ARBA" id="ARBA00023098"/>
    </source>
</evidence>
<comment type="similarity">
    <text evidence="3">Belongs to the long-chain O-acyltransferase family.</text>
</comment>
<dbReference type="EC" id="2.3.1.20" evidence="4"/>
<comment type="pathway">
    <text evidence="2">Lipid metabolism.</text>
</comment>
<proteinExistence type="inferred from homology"/>
<protein>
    <recommendedName>
        <fullName evidence="4">diacylglycerol O-acyltransferase</fullName>
        <ecNumber evidence="4">2.3.1.20</ecNumber>
    </recommendedName>
</protein>
<keyword evidence="5" id="KW-0444">Lipid biosynthesis</keyword>
<dbReference type="OrthoDB" id="7440981at2"/>
<dbReference type="GO" id="GO:0005886">
    <property type="term" value="C:plasma membrane"/>
    <property type="evidence" value="ECO:0007669"/>
    <property type="project" value="TreeGrafter"/>
</dbReference>
<dbReference type="PANTHER" id="PTHR31650">
    <property type="entry name" value="O-ACYLTRANSFERASE (WSD1-LIKE) FAMILY PROTEIN"/>
    <property type="match status" value="1"/>
</dbReference>
<accession>A0A317DZC2</accession>